<sequence>MEGTMNLKSSKSVNVGPDVIRIVAFVLQAFFAEIDLKSSKEEEDGEESIGLHRRRKVGTKTSSEKVNMLIHHMLSKKLNRPQPASA</sequence>
<dbReference type="Proteomes" id="UP000245207">
    <property type="component" value="Unassembled WGS sequence"/>
</dbReference>
<reference evidence="2 3" key="1">
    <citation type="journal article" date="2018" name="Mol. Plant">
        <title>The genome of Artemisia annua provides insight into the evolution of Asteraceae family and artemisinin biosynthesis.</title>
        <authorList>
            <person name="Shen Q."/>
            <person name="Zhang L."/>
            <person name="Liao Z."/>
            <person name="Wang S."/>
            <person name="Yan T."/>
            <person name="Shi P."/>
            <person name="Liu M."/>
            <person name="Fu X."/>
            <person name="Pan Q."/>
            <person name="Wang Y."/>
            <person name="Lv Z."/>
            <person name="Lu X."/>
            <person name="Zhang F."/>
            <person name="Jiang W."/>
            <person name="Ma Y."/>
            <person name="Chen M."/>
            <person name="Hao X."/>
            <person name="Li L."/>
            <person name="Tang Y."/>
            <person name="Lv G."/>
            <person name="Zhou Y."/>
            <person name="Sun X."/>
            <person name="Brodelius P.E."/>
            <person name="Rose J.K.C."/>
            <person name="Tang K."/>
        </authorList>
    </citation>
    <scope>NUCLEOTIDE SEQUENCE [LARGE SCALE GENOMIC DNA]</scope>
    <source>
        <strain evidence="3">cv. Huhao1</strain>
        <tissue evidence="2">Leaf</tissue>
    </source>
</reference>
<dbReference type="OrthoDB" id="416585at2759"/>
<name>A0A2U1KCT9_ARTAN</name>
<feature type="region of interest" description="Disordered" evidence="1">
    <location>
        <begin position="39"/>
        <end position="63"/>
    </location>
</feature>
<keyword evidence="3" id="KW-1185">Reference proteome</keyword>
<dbReference type="STRING" id="35608.A0A2U1KCT9"/>
<evidence type="ECO:0000313" key="3">
    <source>
        <dbReference type="Proteomes" id="UP000245207"/>
    </source>
</evidence>
<dbReference type="EMBL" id="PKPP01022158">
    <property type="protein sequence ID" value="PWA34584.1"/>
    <property type="molecule type" value="Genomic_DNA"/>
</dbReference>
<evidence type="ECO:0000256" key="1">
    <source>
        <dbReference type="SAM" id="MobiDB-lite"/>
    </source>
</evidence>
<comment type="caution">
    <text evidence="2">The sequence shown here is derived from an EMBL/GenBank/DDBJ whole genome shotgun (WGS) entry which is preliminary data.</text>
</comment>
<dbReference type="AlphaFoldDB" id="A0A2U1KCT9"/>
<accession>A0A2U1KCT9</accession>
<protein>
    <submittedName>
        <fullName evidence="2">Two pore calcium channel protein 1A</fullName>
    </submittedName>
</protein>
<evidence type="ECO:0000313" key="2">
    <source>
        <dbReference type="EMBL" id="PWA34584.1"/>
    </source>
</evidence>
<gene>
    <name evidence="2" type="ORF">CTI12_AA617680</name>
</gene>
<organism evidence="2 3">
    <name type="scientific">Artemisia annua</name>
    <name type="common">Sweet wormwood</name>
    <dbReference type="NCBI Taxonomy" id="35608"/>
    <lineage>
        <taxon>Eukaryota</taxon>
        <taxon>Viridiplantae</taxon>
        <taxon>Streptophyta</taxon>
        <taxon>Embryophyta</taxon>
        <taxon>Tracheophyta</taxon>
        <taxon>Spermatophyta</taxon>
        <taxon>Magnoliopsida</taxon>
        <taxon>eudicotyledons</taxon>
        <taxon>Gunneridae</taxon>
        <taxon>Pentapetalae</taxon>
        <taxon>asterids</taxon>
        <taxon>campanulids</taxon>
        <taxon>Asterales</taxon>
        <taxon>Asteraceae</taxon>
        <taxon>Asteroideae</taxon>
        <taxon>Anthemideae</taxon>
        <taxon>Artemisiinae</taxon>
        <taxon>Artemisia</taxon>
    </lineage>
</organism>
<proteinExistence type="predicted"/>